<reference evidence="3" key="1">
    <citation type="journal article" date="2024" name="IScience">
        <title>Strigolactones Initiate the Formation of Haustorium-like Structures in Castilleja.</title>
        <authorList>
            <person name="Buerger M."/>
            <person name="Peterson D."/>
            <person name="Chory J."/>
        </authorList>
    </citation>
    <scope>NUCLEOTIDE SEQUENCE [LARGE SCALE GENOMIC DNA]</scope>
</reference>
<keyword evidence="1" id="KW-0175">Coiled coil</keyword>
<evidence type="ECO:0000313" key="3">
    <source>
        <dbReference type="Proteomes" id="UP001632038"/>
    </source>
</evidence>
<evidence type="ECO:0000256" key="1">
    <source>
        <dbReference type="SAM" id="Coils"/>
    </source>
</evidence>
<keyword evidence="3" id="KW-1185">Reference proteome</keyword>
<accession>A0ABD3DVT0</accession>
<proteinExistence type="predicted"/>
<organism evidence="2 3">
    <name type="scientific">Castilleja foliolosa</name>
    <dbReference type="NCBI Taxonomy" id="1961234"/>
    <lineage>
        <taxon>Eukaryota</taxon>
        <taxon>Viridiplantae</taxon>
        <taxon>Streptophyta</taxon>
        <taxon>Embryophyta</taxon>
        <taxon>Tracheophyta</taxon>
        <taxon>Spermatophyta</taxon>
        <taxon>Magnoliopsida</taxon>
        <taxon>eudicotyledons</taxon>
        <taxon>Gunneridae</taxon>
        <taxon>Pentapetalae</taxon>
        <taxon>asterids</taxon>
        <taxon>lamiids</taxon>
        <taxon>Lamiales</taxon>
        <taxon>Orobanchaceae</taxon>
        <taxon>Pedicularideae</taxon>
        <taxon>Castillejinae</taxon>
        <taxon>Castilleja</taxon>
    </lineage>
</organism>
<dbReference type="EMBL" id="JAVIJP010000013">
    <property type="protein sequence ID" value="KAL3646365.1"/>
    <property type="molecule type" value="Genomic_DNA"/>
</dbReference>
<protein>
    <submittedName>
        <fullName evidence="2">Uncharacterized protein</fullName>
    </submittedName>
</protein>
<name>A0ABD3DVT0_9LAMI</name>
<gene>
    <name evidence="2" type="ORF">CASFOL_011545</name>
</gene>
<feature type="coiled-coil region" evidence="1">
    <location>
        <begin position="35"/>
        <end position="62"/>
    </location>
</feature>
<dbReference type="Proteomes" id="UP001632038">
    <property type="component" value="Unassembled WGS sequence"/>
</dbReference>
<sequence>MILTLLDGFNIMCGLVQKLVAGSHRYKGWLLLMKLAEANRKSLDLERKLQEVETRESVLKRERISFISKYD</sequence>
<evidence type="ECO:0000313" key="2">
    <source>
        <dbReference type="EMBL" id="KAL3646365.1"/>
    </source>
</evidence>
<dbReference type="AlphaFoldDB" id="A0ABD3DVT0"/>
<comment type="caution">
    <text evidence="2">The sequence shown here is derived from an EMBL/GenBank/DDBJ whole genome shotgun (WGS) entry which is preliminary data.</text>
</comment>